<name>A0A939JSL5_9ACTN</name>
<dbReference type="Proteomes" id="UP000664781">
    <property type="component" value="Unassembled WGS sequence"/>
</dbReference>
<accession>A0A939JSL5</accession>
<reference evidence="1" key="1">
    <citation type="submission" date="2021-03" db="EMBL/GenBank/DDBJ databases">
        <title>Streptomyces strains.</title>
        <authorList>
            <person name="Lund M.B."/>
            <person name="Toerring T."/>
        </authorList>
    </citation>
    <scope>NUCLEOTIDE SEQUENCE</scope>
    <source>
        <strain evidence="1">JCM 4242</strain>
    </source>
</reference>
<gene>
    <name evidence="1" type="ORF">J1792_19120</name>
</gene>
<protein>
    <submittedName>
        <fullName evidence="1">Uncharacterized protein</fullName>
    </submittedName>
</protein>
<proteinExistence type="predicted"/>
<organism evidence="1 2">
    <name type="scientific">Streptomyces triculaminicus</name>
    <dbReference type="NCBI Taxonomy" id="2816232"/>
    <lineage>
        <taxon>Bacteria</taxon>
        <taxon>Bacillati</taxon>
        <taxon>Actinomycetota</taxon>
        <taxon>Actinomycetes</taxon>
        <taxon>Kitasatosporales</taxon>
        <taxon>Streptomycetaceae</taxon>
        <taxon>Streptomyces</taxon>
    </lineage>
</organism>
<comment type="caution">
    <text evidence="1">The sequence shown here is derived from an EMBL/GenBank/DDBJ whole genome shotgun (WGS) entry which is preliminary data.</text>
</comment>
<dbReference type="EMBL" id="JAFMOF010000003">
    <property type="protein sequence ID" value="MBO0654809.1"/>
    <property type="molecule type" value="Genomic_DNA"/>
</dbReference>
<evidence type="ECO:0000313" key="2">
    <source>
        <dbReference type="Proteomes" id="UP000664781"/>
    </source>
</evidence>
<dbReference type="AlphaFoldDB" id="A0A939JSL5"/>
<keyword evidence="2" id="KW-1185">Reference proteome</keyword>
<evidence type="ECO:0000313" key="1">
    <source>
        <dbReference type="EMBL" id="MBO0654809.1"/>
    </source>
</evidence>
<dbReference type="RefSeq" id="WP_207247890.1">
    <property type="nucleotide sequence ID" value="NZ_JAFMOF010000003.1"/>
</dbReference>
<sequence length="273" mass="30223">MGDVSALPLPITSYRLSGIEISQINTAKNALVQKCMTRMGFKDFRPTEVREPGSDDLKELDDLRYGSYDAAQVKKYGYRPDFLTSGRNKFAAPSVEPKRTPEEWLALTATSQEVSDKQRTAKAQSRLRSGAVVPEGGCLGESLTKLTGGDPLVADLVQQINGDSYRTSLKEPRVKEVFLKWSSCMRVKGYKYTDPMQANDDPKFLTGTASADEIATAEVDVSCKRETNLIPIWRSTEIAIQENMIAKNRDALNEIKRSKDNLMRSAASAISAK</sequence>